<evidence type="ECO:0000313" key="1">
    <source>
        <dbReference type="EMBL" id="GAX77630.1"/>
    </source>
</evidence>
<protein>
    <submittedName>
        <fullName evidence="1">Uncharacterized protein</fullName>
    </submittedName>
</protein>
<dbReference type="EMBL" id="BEGY01000026">
    <property type="protein sequence ID" value="GAX77630.1"/>
    <property type="molecule type" value="Genomic_DNA"/>
</dbReference>
<dbReference type="PANTHER" id="PTHR35754:SF2">
    <property type="entry name" value="ATP SYNTHASE SUBUNIT B"/>
    <property type="match status" value="1"/>
</dbReference>
<proteinExistence type="predicted"/>
<dbReference type="PANTHER" id="PTHR35754">
    <property type="entry name" value="ATP SYNTHASE SUBUNIT B"/>
    <property type="match status" value="1"/>
</dbReference>
<name>A0A250X4E8_9CHLO</name>
<dbReference type="AlphaFoldDB" id="A0A250X4E8"/>
<keyword evidence="2" id="KW-1185">Reference proteome</keyword>
<reference evidence="1 2" key="1">
    <citation type="submission" date="2017-08" db="EMBL/GenBank/DDBJ databases">
        <title>Acidophilic green algal genome provides insights into adaptation to an acidic environment.</title>
        <authorList>
            <person name="Hirooka S."/>
            <person name="Hirose Y."/>
            <person name="Kanesaki Y."/>
            <person name="Higuchi S."/>
            <person name="Fujiwara T."/>
            <person name="Onuma R."/>
            <person name="Era A."/>
            <person name="Ohbayashi R."/>
            <person name="Uzuka A."/>
            <person name="Nozaki H."/>
            <person name="Yoshikawa H."/>
            <person name="Miyagishima S.Y."/>
        </authorList>
    </citation>
    <scope>NUCLEOTIDE SEQUENCE [LARGE SCALE GENOMIC DNA]</scope>
    <source>
        <strain evidence="1 2">NIES-2499</strain>
    </source>
</reference>
<sequence length="292" mass="33256">MSVSSAEKGPAAVRTVSLLSLQRARSTIEDFALSYLPYLGLSPERDFFKYLDVLVWCEATIYELDEQNELMSRHGLRAPNLRLAGESSIRESLKSLDLLDERVEQELVQADVYWTNERSLTAQMLKLGRYRAPQHEDPSSSPSCNSLALSEVLVTHEAKSFDYRLLFLILHGLCGAQYNQGLLDFLRMDERLVDIGDDLTDYEDDVEANSFNLYRSYVFLYGSEAPLKLAELISDLESKHGALLVQLPEDYQRHYWRRHEAASSEPGSGKWSFPQPILDESAYRSSLRSLTS</sequence>
<dbReference type="OrthoDB" id="511315at2759"/>
<gene>
    <name evidence="1" type="ORF">CEUSTIGMA_g5073.t1</name>
</gene>
<organism evidence="1 2">
    <name type="scientific">Chlamydomonas eustigma</name>
    <dbReference type="NCBI Taxonomy" id="1157962"/>
    <lineage>
        <taxon>Eukaryota</taxon>
        <taxon>Viridiplantae</taxon>
        <taxon>Chlorophyta</taxon>
        <taxon>core chlorophytes</taxon>
        <taxon>Chlorophyceae</taxon>
        <taxon>CS clade</taxon>
        <taxon>Chlamydomonadales</taxon>
        <taxon>Chlamydomonadaceae</taxon>
        <taxon>Chlamydomonas</taxon>
    </lineage>
</organism>
<accession>A0A250X4E8</accession>
<evidence type="ECO:0000313" key="2">
    <source>
        <dbReference type="Proteomes" id="UP000232323"/>
    </source>
</evidence>
<dbReference type="Proteomes" id="UP000232323">
    <property type="component" value="Unassembled WGS sequence"/>
</dbReference>
<comment type="caution">
    <text evidence="1">The sequence shown here is derived from an EMBL/GenBank/DDBJ whole genome shotgun (WGS) entry which is preliminary data.</text>
</comment>
<dbReference type="STRING" id="1157962.A0A250X4E8"/>